<protein>
    <submittedName>
        <fullName evidence="1">Uncharacterized protein</fullName>
    </submittedName>
</protein>
<dbReference type="EnsemblPlants" id="Solyc01g099415.1.1">
    <property type="protein sequence ID" value="Solyc01g099415.1.1"/>
    <property type="gene ID" value="Solyc01g099415.1"/>
</dbReference>
<name>A0A3Q7EPM9_SOLLC</name>
<dbReference type="AlphaFoldDB" id="A0A3Q7EPM9"/>
<accession>A0A3Q7EPM9</accession>
<evidence type="ECO:0000313" key="2">
    <source>
        <dbReference type="Proteomes" id="UP000004994"/>
    </source>
</evidence>
<sequence length="191" mass="21802">MWFLSYVPVGKSSGFQILALLTGMVVIPHKTLPKLAESLRIALFAVDEVHLFLSKVMIFNKITGDYVLREKFGMDTMNFSFIFATVLVFEPLKTTLSGMLFLSDNEVSSPGRYWRYGLHSLKGRQLSVEYLENECDVVQHVDDLNVSCGEFCGKLPPKGCTGLCCTKLLIWPMIQKKEQSFDTNRWRMDQQ</sequence>
<dbReference type="Gramene" id="Solyc01g099415.1.1">
    <property type="protein sequence ID" value="Solyc01g099415.1.1"/>
    <property type="gene ID" value="Solyc01g099415.1"/>
</dbReference>
<reference evidence="1" key="1">
    <citation type="journal article" date="2012" name="Nature">
        <title>The tomato genome sequence provides insights into fleshy fruit evolution.</title>
        <authorList>
            <consortium name="Tomato Genome Consortium"/>
        </authorList>
    </citation>
    <scope>NUCLEOTIDE SEQUENCE [LARGE SCALE GENOMIC DNA]</scope>
    <source>
        <strain evidence="1">cv. Heinz 1706</strain>
    </source>
</reference>
<proteinExistence type="predicted"/>
<keyword evidence="2" id="KW-1185">Reference proteome</keyword>
<reference evidence="1" key="2">
    <citation type="submission" date="2019-01" db="UniProtKB">
        <authorList>
            <consortium name="EnsemblPlants"/>
        </authorList>
    </citation>
    <scope>IDENTIFICATION</scope>
    <source>
        <strain evidence="1">cv. Heinz 1706</strain>
    </source>
</reference>
<organism evidence="1">
    <name type="scientific">Solanum lycopersicum</name>
    <name type="common">Tomato</name>
    <name type="synonym">Lycopersicon esculentum</name>
    <dbReference type="NCBI Taxonomy" id="4081"/>
    <lineage>
        <taxon>Eukaryota</taxon>
        <taxon>Viridiplantae</taxon>
        <taxon>Streptophyta</taxon>
        <taxon>Embryophyta</taxon>
        <taxon>Tracheophyta</taxon>
        <taxon>Spermatophyta</taxon>
        <taxon>Magnoliopsida</taxon>
        <taxon>eudicotyledons</taxon>
        <taxon>Gunneridae</taxon>
        <taxon>Pentapetalae</taxon>
        <taxon>asterids</taxon>
        <taxon>lamiids</taxon>
        <taxon>Solanales</taxon>
        <taxon>Solanaceae</taxon>
        <taxon>Solanoideae</taxon>
        <taxon>Solaneae</taxon>
        <taxon>Solanum</taxon>
        <taxon>Solanum subgen. Lycopersicon</taxon>
    </lineage>
</organism>
<dbReference type="Proteomes" id="UP000004994">
    <property type="component" value="Chromosome 1"/>
</dbReference>
<dbReference type="STRING" id="4081.A0A3Q7EPM9"/>
<evidence type="ECO:0000313" key="1">
    <source>
        <dbReference type="EnsemblPlants" id="Solyc01g099415.1.1"/>
    </source>
</evidence>
<dbReference type="InParanoid" id="A0A3Q7EPM9"/>